<dbReference type="GO" id="GO:0003723">
    <property type="term" value="F:RNA binding"/>
    <property type="evidence" value="ECO:0007669"/>
    <property type="project" value="InterPro"/>
</dbReference>
<dbReference type="AlphaFoldDB" id="G3XUT5"/>
<feature type="compositionally biased region" description="Basic and acidic residues" evidence="1">
    <location>
        <begin position="1"/>
        <end position="12"/>
    </location>
</feature>
<dbReference type="Pfam" id="PF23216">
    <property type="entry name" value="WHD_CYT4"/>
    <property type="match status" value="1"/>
</dbReference>
<dbReference type="PANTHER" id="PTHR23355:SF65">
    <property type="entry name" value="EXORIBONUCLEASE CYT-4, PUTATIVE (AFU_ORTHOLOGUE AFUA_7G01550)-RELATED"/>
    <property type="match status" value="1"/>
</dbReference>
<dbReference type="SUPFAM" id="SSF50249">
    <property type="entry name" value="Nucleic acid-binding proteins"/>
    <property type="match status" value="1"/>
</dbReference>
<evidence type="ECO:0000259" key="2">
    <source>
        <dbReference type="SMART" id="SM00955"/>
    </source>
</evidence>
<dbReference type="InterPro" id="IPR012340">
    <property type="entry name" value="NA-bd_OB-fold"/>
</dbReference>
<dbReference type="EMBL" id="ACJE01000005">
    <property type="protein sequence ID" value="EHA25913.1"/>
    <property type="molecule type" value="Genomic_DNA"/>
</dbReference>
<dbReference type="Proteomes" id="UP000009038">
    <property type="component" value="Unassembled WGS sequence"/>
</dbReference>
<dbReference type="Pfam" id="PF00773">
    <property type="entry name" value="RNB"/>
    <property type="match status" value="1"/>
</dbReference>
<dbReference type="GO" id="GO:0000175">
    <property type="term" value="F:3'-5'-RNA exonuclease activity"/>
    <property type="evidence" value="ECO:0007669"/>
    <property type="project" value="TreeGrafter"/>
</dbReference>
<protein>
    <recommendedName>
        <fullName evidence="2">RNB domain-containing protein</fullName>
    </recommendedName>
</protein>
<sequence>MEVFRPLHKDNSSSHPQSQQLHSSGKFRDSGKRQVRILTAPAILQPRRFAAPASTPFAHQGIELKVVGMYDGWSRMPLLLPKTRVFQRAAGVKYALTPRLVCGAGSRAPPILRRSNLSDCSQIVSRRCFSTGSKYLDQDLLNSSTEVLNLRLKLEFDEHKDIRTYLRKWQQSHSNDLDPVRGPGTSNSLDASAPWVGNMLNDNREARDAGSDALRAADDSLEFTNSADEGEGLHQYLEPGDLVAMTAVDGILTFAIYIRSIHKQQQFYTDRGKWRIAFAKDLDYVVKGFVPPEMVAPLLPHVPGAAAQMKTEFQSVTEGGVPRNVGAELLKKMYTFDQEAQELYRANAARLDSIHDIVADEENYREYTLEELTCKALDIERDQLNDVLLFLVHRVAHANAFFIEYDRSSLFANHYLVKPRRIARVLDTVTTWAHEHQDHLYLNVNGKGLPNLKDHPLQKFVQKAQRLIKRSRTARAPTTMACVGPSAHRFTPDQDGKPTVYREMVTEKFSDTDLMIIEYLQLWCLPPRRMTSGTMRSAGSHIMRSTGMYGAVELNPMTATLFLQELGVFYPWENIRLFDQGLALPGHGISPSSDAAWEEVQQESEKLNSQELPDKMKDVRTDWGDLPVYCVDDATAQEIDDGVSLERIPGMNDTFWIRVHVANPTAFLDSEGKVMQYAASRLQTMYAPERTYPMIPSSLTQKHFSLAPGRPTLTFSAKMNLQGEVLDTNITNGVVRNVIYITHGKLRSLFEPSPEKELEPLRVGGELPKRNLREELQEEVDEKDESNFRTLRQLMLAFREHRRKNGAMEWPSSPDISLSMAAGTEPLAPSNMKVTEGRYVLGDPVIELAQQKVDPHEVPDMTKRNLISTLMNLACWVSGKWLAERNIPSIYDGTYYHPEYPKVTNENLSEYGGQAWLQLAAPKGVSSSSPLHHTPLGLDAYVKATSPLRRYTDVLAHYQIEAALRFEHEHGRRLDAHTDEPALPFSREYVDEYISRSRWKRNRIRECDLASKQFWACMLLFRAFYFSECPLPETFECLIQRPYSSTSMAGTPYGNGYAAVITSLGVRCQVLIPEEMSDAPDLDILSIVDAKITAVDMARSLVVMEATRVVKPFERVGEWR</sequence>
<dbReference type="InterPro" id="IPR001900">
    <property type="entry name" value="RNase_II/R"/>
</dbReference>
<feature type="region of interest" description="Disordered" evidence="1">
    <location>
        <begin position="1"/>
        <end position="30"/>
    </location>
</feature>
<gene>
    <name evidence="3" type="ORF">ASPNIDRAFT_43674</name>
</gene>
<proteinExistence type="predicted"/>
<comment type="caution">
    <text evidence="3">The sequence shown here is derived from an EMBL/GenBank/DDBJ whole genome shotgun (WGS) entry which is preliminary data.</text>
</comment>
<dbReference type="OrthoDB" id="2285229at2759"/>
<dbReference type="HOGENOM" id="CLU_002512_0_1_1"/>
<evidence type="ECO:0000256" key="1">
    <source>
        <dbReference type="SAM" id="MobiDB-lite"/>
    </source>
</evidence>
<dbReference type="InterPro" id="IPR056625">
    <property type="entry name" value="SH3_CYT4"/>
</dbReference>
<dbReference type="Pfam" id="PF23214">
    <property type="entry name" value="SH3_CYT4"/>
    <property type="match status" value="1"/>
</dbReference>
<dbReference type="VEuPathDB" id="FungiDB:ASPNIDRAFT2_1118558"/>
<name>G3XUT5_ASPNA</name>
<dbReference type="STRING" id="380704.G3XUT5"/>
<dbReference type="SMART" id="SM00955">
    <property type="entry name" value="RNB"/>
    <property type="match status" value="1"/>
</dbReference>
<evidence type="ECO:0000313" key="4">
    <source>
        <dbReference type="Proteomes" id="UP000009038"/>
    </source>
</evidence>
<organism evidence="3 4">
    <name type="scientific">Aspergillus niger (strain ATCC 1015 / CBS 113.46 / FGSC A1144 / LSHB Ac4 / NCTC 3858a / NRRL 328 / USDA 3528.7)</name>
    <dbReference type="NCBI Taxonomy" id="380704"/>
    <lineage>
        <taxon>Eukaryota</taxon>
        <taxon>Fungi</taxon>
        <taxon>Dikarya</taxon>
        <taxon>Ascomycota</taxon>
        <taxon>Pezizomycotina</taxon>
        <taxon>Eurotiomycetes</taxon>
        <taxon>Eurotiomycetidae</taxon>
        <taxon>Eurotiales</taxon>
        <taxon>Aspergillaceae</taxon>
        <taxon>Aspergillus</taxon>
        <taxon>Aspergillus subgen. Circumdati</taxon>
    </lineage>
</organism>
<dbReference type="InterPro" id="IPR056624">
    <property type="entry name" value="WH_CYT4"/>
</dbReference>
<dbReference type="GO" id="GO:0006402">
    <property type="term" value="P:mRNA catabolic process"/>
    <property type="evidence" value="ECO:0007669"/>
    <property type="project" value="TreeGrafter"/>
</dbReference>
<dbReference type="InterPro" id="IPR050180">
    <property type="entry name" value="RNR_Ribonuclease"/>
</dbReference>
<dbReference type="GO" id="GO:0000932">
    <property type="term" value="C:P-body"/>
    <property type="evidence" value="ECO:0007669"/>
    <property type="project" value="TreeGrafter"/>
</dbReference>
<dbReference type="PANTHER" id="PTHR23355">
    <property type="entry name" value="RIBONUCLEASE"/>
    <property type="match status" value="1"/>
</dbReference>
<evidence type="ECO:0000313" key="3">
    <source>
        <dbReference type="EMBL" id="EHA25913.1"/>
    </source>
</evidence>
<accession>G3XUT5</accession>
<reference evidence="3 4" key="1">
    <citation type="journal article" date="2011" name="Genome Res.">
        <title>Comparative genomics of citric-acid-producing Aspergillus niger ATCC 1015 versus enzyme-producing CBS 513.88.</title>
        <authorList>
            <person name="Andersen M.R."/>
            <person name="Salazar M.P."/>
            <person name="Schaap P.J."/>
            <person name="van de Vondervoort P.J."/>
            <person name="Culley D."/>
            <person name="Thykaer J."/>
            <person name="Frisvad J.C."/>
            <person name="Nielsen K.F."/>
            <person name="Albang R."/>
            <person name="Albermann K."/>
            <person name="Berka R.M."/>
            <person name="Braus G.H."/>
            <person name="Braus-Stromeyer S.A."/>
            <person name="Corrochano L.M."/>
            <person name="Dai Z."/>
            <person name="van Dijck P.W."/>
            <person name="Hofmann G."/>
            <person name="Lasure L.L."/>
            <person name="Magnuson J.K."/>
            <person name="Menke H."/>
            <person name="Meijer M."/>
            <person name="Meijer S.L."/>
            <person name="Nielsen J.B."/>
            <person name="Nielsen M.L."/>
            <person name="van Ooyen A.J."/>
            <person name="Pel H.J."/>
            <person name="Poulsen L."/>
            <person name="Samson R.A."/>
            <person name="Stam H."/>
            <person name="Tsang A."/>
            <person name="van den Brink J.M."/>
            <person name="Atkins A."/>
            <person name="Aerts A."/>
            <person name="Shapiro H."/>
            <person name="Pangilinan J."/>
            <person name="Salamov A."/>
            <person name="Lou Y."/>
            <person name="Lindquist E."/>
            <person name="Lucas S."/>
            <person name="Grimwood J."/>
            <person name="Grigoriev I.V."/>
            <person name="Kubicek C.P."/>
            <person name="Martinez D."/>
            <person name="van Peij N.N."/>
            <person name="Roubos J.A."/>
            <person name="Nielsen J."/>
            <person name="Baker S.E."/>
        </authorList>
    </citation>
    <scope>NUCLEOTIDE SEQUENCE [LARGE SCALE GENOMIC DNA]</scope>
    <source>
        <strain evidence="4">ATCC 1015 / CBS 113.46 / FGSC A1144 / LSHB Ac4 / NCTC 3858a / NRRL 328 / USDA 3528.7</strain>
    </source>
</reference>
<feature type="domain" description="RNB" evidence="2">
    <location>
        <begin position="620"/>
        <end position="966"/>
    </location>
</feature>
<feature type="compositionally biased region" description="Low complexity" evidence="1">
    <location>
        <begin position="13"/>
        <end position="24"/>
    </location>
</feature>